<accession>A0ABY7DPK8</accession>
<dbReference type="Gene3D" id="3.20.20.80">
    <property type="entry name" value="Glycosidases"/>
    <property type="match status" value="1"/>
</dbReference>
<dbReference type="EMBL" id="CP111014">
    <property type="protein sequence ID" value="WAQ99339.1"/>
    <property type="molecule type" value="Genomic_DNA"/>
</dbReference>
<sequence length="167" mass="19050">MLLLVNLLVASQAFITSSNDEYQVWLTTGDGSKKLRREAPWLRTPNGHGYSVWVDRTKRRQSMGCFGASLTNAAAYVIYHSPNRHLIMRDLLGNSLDDLGVTFLRLVMGASDFQGVNPYTNDDLTNNHNTDYDLNHFKDRAFVIPKRQTISIPISVFSLRRRRRPHG</sequence>
<evidence type="ECO:0000256" key="1">
    <source>
        <dbReference type="SAM" id="SignalP"/>
    </source>
</evidence>
<gene>
    <name evidence="2" type="ORF">MAR_023712</name>
</gene>
<organism evidence="2 3">
    <name type="scientific">Mya arenaria</name>
    <name type="common">Soft-shell clam</name>
    <dbReference type="NCBI Taxonomy" id="6604"/>
    <lineage>
        <taxon>Eukaryota</taxon>
        <taxon>Metazoa</taxon>
        <taxon>Spiralia</taxon>
        <taxon>Lophotrochozoa</taxon>
        <taxon>Mollusca</taxon>
        <taxon>Bivalvia</taxon>
        <taxon>Autobranchia</taxon>
        <taxon>Heteroconchia</taxon>
        <taxon>Euheterodonta</taxon>
        <taxon>Imparidentia</taxon>
        <taxon>Neoheterodontei</taxon>
        <taxon>Myida</taxon>
        <taxon>Myoidea</taxon>
        <taxon>Myidae</taxon>
        <taxon>Mya</taxon>
    </lineage>
</organism>
<protein>
    <submittedName>
        <fullName evidence="2">Uncharacterized protein</fullName>
    </submittedName>
</protein>
<feature type="chain" id="PRO_5045622705" evidence="1">
    <location>
        <begin position="19"/>
        <end position="167"/>
    </location>
</feature>
<feature type="signal peptide" evidence="1">
    <location>
        <begin position="1"/>
        <end position="18"/>
    </location>
</feature>
<keyword evidence="3" id="KW-1185">Reference proteome</keyword>
<proteinExistence type="predicted"/>
<dbReference type="Proteomes" id="UP001164746">
    <property type="component" value="Chromosome 3"/>
</dbReference>
<evidence type="ECO:0000313" key="2">
    <source>
        <dbReference type="EMBL" id="WAQ99339.1"/>
    </source>
</evidence>
<evidence type="ECO:0000313" key="3">
    <source>
        <dbReference type="Proteomes" id="UP001164746"/>
    </source>
</evidence>
<reference evidence="2" key="1">
    <citation type="submission" date="2022-11" db="EMBL/GenBank/DDBJ databases">
        <title>Centuries of genome instability and evolution in soft-shell clam transmissible cancer (bioRxiv).</title>
        <authorList>
            <person name="Hart S.F.M."/>
            <person name="Yonemitsu M.A."/>
            <person name="Giersch R.M."/>
            <person name="Beal B.F."/>
            <person name="Arriagada G."/>
            <person name="Davis B.W."/>
            <person name="Ostrander E.A."/>
            <person name="Goff S.P."/>
            <person name="Metzger M.J."/>
        </authorList>
    </citation>
    <scope>NUCLEOTIDE SEQUENCE</scope>
    <source>
        <strain evidence="2">MELC-2E11</strain>
        <tissue evidence="2">Siphon/mantle</tissue>
    </source>
</reference>
<keyword evidence="1" id="KW-0732">Signal</keyword>
<name>A0ABY7DPK8_MYAAR</name>